<dbReference type="InterPro" id="IPR002044">
    <property type="entry name" value="CBM20"/>
</dbReference>
<evidence type="ECO:0000313" key="6">
    <source>
        <dbReference type="EMBL" id="KAK0172552.1"/>
    </source>
</evidence>
<dbReference type="InterPro" id="IPR013784">
    <property type="entry name" value="Carb-bd-like_fold"/>
</dbReference>
<dbReference type="InterPro" id="IPR030395">
    <property type="entry name" value="GP_PDE_dom"/>
</dbReference>
<evidence type="ECO:0000256" key="3">
    <source>
        <dbReference type="SAM" id="MobiDB-lite"/>
    </source>
</evidence>
<gene>
    <name evidence="6" type="ORF">PV328_005858</name>
</gene>
<organism evidence="6 7">
    <name type="scientific">Microctonus aethiopoides</name>
    <dbReference type="NCBI Taxonomy" id="144406"/>
    <lineage>
        <taxon>Eukaryota</taxon>
        <taxon>Metazoa</taxon>
        <taxon>Ecdysozoa</taxon>
        <taxon>Arthropoda</taxon>
        <taxon>Hexapoda</taxon>
        <taxon>Insecta</taxon>
        <taxon>Pterygota</taxon>
        <taxon>Neoptera</taxon>
        <taxon>Endopterygota</taxon>
        <taxon>Hymenoptera</taxon>
        <taxon>Apocrita</taxon>
        <taxon>Ichneumonoidea</taxon>
        <taxon>Braconidae</taxon>
        <taxon>Euphorinae</taxon>
        <taxon>Microctonus</taxon>
    </lineage>
</organism>
<dbReference type="Pfam" id="PF25329">
    <property type="entry name" value="C2_GDE1"/>
    <property type="match status" value="1"/>
</dbReference>
<reference evidence="6" key="2">
    <citation type="submission" date="2023-03" db="EMBL/GenBank/DDBJ databases">
        <authorList>
            <person name="Inwood S.N."/>
            <person name="Skelly J.G."/>
            <person name="Guhlin J."/>
            <person name="Harrop T.W.R."/>
            <person name="Goldson S.G."/>
            <person name="Dearden P.K."/>
        </authorList>
    </citation>
    <scope>NUCLEOTIDE SEQUENCE</scope>
    <source>
        <strain evidence="6">Irish</strain>
        <tissue evidence="6">Whole body</tissue>
    </source>
</reference>
<feature type="domain" description="GP-PDE" evidence="5">
    <location>
        <begin position="366"/>
        <end position="662"/>
    </location>
</feature>
<dbReference type="InterPro" id="IPR017946">
    <property type="entry name" value="PLC-like_Pdiesterase_TIM-brl"/>
</dbReference>
<dbReference type="SUPFAM" id="SSF51695">
    <property type="entry name" value="PLC-like phosphodiesterases"/>
    <property type="match status" value="1"/>
</dbReference>
<dbReference type="InterPro" id="IPR051578">
    <property type="entry name" value="GDPD"/>
</dbReference>
<dbReference type="FunFam" id="3.20.20.190:FF:000032">
    <property type="entry name" value="Glycerophosphoryl diester phosphodiesterase, putative"/>
    <property type="match status" value="1"/>
</dbReference>
<dbReference type="Pfam" id="PF00686">
    <property type="entry name" value="CBM_20"/>
    <property type="match status" value="1"/>
</dbReference>
<dbReference type="PANTHER" id="PTHR22958:SF1">
    <property type="entry name" value="GLYCEROPHOSPHOCHOLINE PHOSPHODIESTERASE GPCPD1"/>
    <property type="match status" value="1"/>
</dbReference>
<evidence type="ECO:0000313" key="7">
    <source>
        <dbReference type="Proteomes" id="UP001168990"/>
    </source>
</evidence>
<name>A0AA39FMV6_9HYME</name>
<dbReference type="PROSITE" id="PS51166">
    <property type="entry name" value="CBM20"/>
    <property type="match status" value="1"/>
</dbReference>
<dbReference type="InterPro" id="IPR013783">
    <property type="entry name" value="Ig-like_fold"/>
</dbReference>
<accession>A0AA39FMV6</accession>
<protein>
    <submittedName>
        <fullName evidence="6">Uncharacterized protein</fullName>
    </submittedName>
</protein>
<dbReference type="GO" id="GO:0046475">
    <property type="term" value="P:glycerophospholipid catabolic process"/>
    <property type="evidence" value="ECO:0007669"/>
    <property type="project" value="TreeGrafter"/>
</dbReference>
<reference evidence="6" key="1">
    <citation type="journal article" date="2023" name="bioRxiv">
        <title>Scaffold-level genome assemblies of two parasitoid biocontrol wasps reveal the parthenogenesis mechanism and an associated novel virus.</title>
        <authorList>
            <person name="Inwood S."/>
            <person name="Skelly J."/>
            <person name="Guhlin J."/>
            <person name="Harrop T."/>
            <person name="Goldson S."/>
            <person name="Dearden P."/>
        </authorList>
    </citation>
    <scope>NUCLEOTIDE SEQUENCE</scope>
    <source>
        <strain evidence="6">Irish</strain>
        <tissue evidence="6">Whole body</tissue>
    </source>
</reference>
<sequence>MKGTKRDWLFRVQVPGLEKNELVYVVGNLPELGAWNHNQAIQLHQEHNHHNERSTPLDNDDLFHGDGNSKASDGLFDKEEDGGRNFSVNVSLPSDTDIEFRYFIAVVCHPNGTKNCAKTLIIRKWETHMTPRIIRKGAPSNFNNEPSIPDPDKFGYHNGYCKIERGWLTDETVIQFKLFNNPIKIWKNRLQNRKLLIKMTPVNLVRHNSVEIPPFTGDCVDDSLSMDTQDIVDQPAISVTEISVMNDEEATFKYQEQFGRTYEEDEFLIFSVAVRYPETIAYLLDYYAYGSHCYPGDSPPTHIGFSYILPSTLQASVGLLTIPITSTKHRPIGQLTVEYVTIKPIPDYPWDMSISYAKHWEQRWSGLDVGHRGLGTSFKCEMKNCANVRENTIASLKTASHHGADMVEFDVQLSKDMIPVIYHDFHVSISLKRKKQIDAMDMLEIPVKDLTLEQLHLLKVYHLAEGREKNPRFFDEDLEDHQPFPTLKDVLQQLEQHVGCNVEIKWTMQLKDGTFELNHPFDLNMYLDIILKVVLEYGGDRKVVFSSFNPDICTMLRLKQNKYPVVFLTQGITIKYPTYHDPRCQTIPMAMRHALAADILGINVHTEDILRDPSQVKIVKDRGLIIFCWGDDNNDKATIQHLKKLGLHAVIYDKIDEYNPKEVKESIFLMDARESQKALLAVAHCNQTCGPPLLPIPGPIAVEKDYMLDLEKTRNLRTTASTATSLASFANNSIGGDELFPIPNMKLSNTDSDDAEMGDLTKGFSECANSFGQALKLKNFNDSICNQSKSFPELCNDDESAKDCL</sequence>
<dbReference type="CDD" id="cd08607">
    <property type="entry name" value="GDPD_GDE5"/>
    <property type="match status" value="1"/>
</dbReference>
<dbReference type="Proteomes" id="UP001168990">
    <property type="component" value="Unassembled WGS sequence"/>
</dbReference>
<feature type="domain" description="CBM20" evidence="4">
    <location>
        <begin position="1"/>
        <end position="156"/>
    </location>
</feature>
<keyword evidence="7" id="KW-1185">Reference proteome</keyword>
<evidence type="ECO:0000256" key="1">
    <source>
        <dbReference type="ARBA" id="ARBA00007277"/>
    </source>
</evidence>
<dbReference type="PROSITE" id="PS51704">
    <property type="entry name" value="GP_PDE"/>
    <property type="match status" value="1"/>
</dbReference>
<dbReference type="PANTHER" id="PTHR22958">
    <property type="entry name" value="GLYCEROPHOSPHORYL DIESTER PHOSPHODIESTERASE"/>
    <property type="match status" value="1"/>
</dbReference>
<keyword evidence="2" id="KW-0378">Hydrolase</keyword>
<dbReference type="GO" id="GO:2001070">
    <property type="term" value="F:starch binding"/>
    <property type="evidence" value="ECO:0007669"/>
    <property type="project" value="InterPro"/>
</dbReference>
<evidence type="ECO:0000256" key="2">
    <source>
        <dbReference type="ARBA" id="ARBA00022801"/>
    </source>
</evidence>
<dbReference type="GO" id="GO:0047389">
    <property type="term" value="F:glycerophosphocholine phosphodiesterase activity"/>
    <property type="evidence" value="ECO:0007669"/>
    <property type="project" value="TreeGrafter"/>
</dbReference>
<dbReference type="Gene3D" id="2.60.40.10">
    <property type="entry name" value="Immunoglobulins"/>
    <property type="match status" value="1"/>
</dbReference>
<comment type="similarity">
    <text evidence="1">Belongs to the glycerophosphoryl diester phosphodiesterase family.</text>
</comment>
<dbReference type="AlphaFoldDB" id="A0AA39FMV6"/>
<dbReference type="Pfam" id="PF03009">
    <property type="entry name" value="GDPD"/>
    <property type="match status" value="1"/>
</dbReference>
<dbReference type="CDD" id="cd05814">
    <property type="entry name" value="CBM20_Prei4"/>
    <property type="match status" value="1"/>
</dbReference>
<dbReference type="SMART" id="SM01065">
    <property type="entry name" value="CBM_2"/>
    <property type="match status" value="1"/>
</dbReference>
<evidence type="ECO:0000259" key="4">
    <source>
        <dbReference type="PROSITE" id="PS51166"/>
    </source>
</evidence>
<dbReference type="InterPro" id="IPR034839">
    <property type="entry name" value="CBM20_GPCPD1"/>
</dbReference>
<evidence type="ECO:0000259" key="5">
    <source>
        <dbReference type="PROSITE" id="PS51704"/>
    </source>
</evidence>
<proteinExistence type="inferred from homology"/>
<dbReference type="EMBL" id="JAQQBS010000002">
    <property type="protein sequence ID" value="KAK0172552.1"/>
    <property type="molecule type" value="Genomic_DNA"/>
</dbReference>
<dbReference type="Gene3D" id="3.20.20.190">
    <property type="entry name" value="Phosphatidylinositol (PI) phosphodiesterase"/>
    <property type="match status" value="1"/>
</dbReference>
<comment type="caution">
    <text evidence="6">The sequence shown here is derived from an EMBL/GenBank/DDBJ whole genome shotgun (WGS) entry which is preliminary data.</text>
</comment>
<dbReference type="InterPro" id="IPR057506">
    <property type="entry name" value="C2_GPCPD1"/>
</dbReference>
<dbReference type="SUPFAM" id="SSF49452">
    <property type="entry name" value="Starch-binding domain-like"/>
    <property type="match status" value="1"/>
</dbReference>
<feature type="region of interest" description="Disordered" evidence="3">
    <location>
        <begin position="47"/>
        <end position="78"/>
    </location>
</feature>